<dbReference type="Proteomes" id="UP000226079">
    <property type="component" value="Unassembled WGS sequence"/>
</dbReference>
<name>A0A2A9CT36_9ACTN</name>
<keyword evidence="2" id="KW-1185">Reference proteome</keyword>
<evidence type="ECO:0000313" key="2">
    <source>
        <dbReference type="Proteomes" id="UP000226079"/>
    </source>
</evidence>
<dbReference type="AlphaFoldDB" id="A0A2A9CT36"/>
<protein>
    <submittedName>
        <fullName evidence="1">Uncharacterized protein</fullName>
    </submittedName>
</protein>
<comment type="caution">
    <text evidence="1">The sequence shown here is derived from an EMBL/GenBank/DDBJ whole genome shotgun (WGS) entry which is preliminary data.</text>
</comment>
<sequence>MTADPISLHANVCAFDGCGRPIRSKGLCNGHHQQQLRGETLRPLRQRVARTAHLCPHPESADCYTHHGCRCTTCCTAHTRQHKTWRHQAATCGSLTTDPTGTVRRLRALCRVGWSRPELGEHLGICRAAVEALIAGRRTTVTIRVRDAVAAMYDALWEGPGVPTPGAEKARRSRAIGAARRHGWAPPLAWDDDMGPNGIDNPAATPFLSDAAETTFERIKWLVDGGQSLATITSQLGITASAVEKACRRSGEIDVWERINIGRKAA</sequence>
<proteinExistence type="predicted"/>
<accession>A0A2A9CT36</accession>
<gene>
    <name evidence="1" type="ORF">ATK74_1778</name>
</gene>
<organism evidence="1 2">
    <name type="scientific">Propionicimonas paludicola</name>
    <dbReference type="NCBI Taxonomy" id="185243"/>
    <lineage>
        <taxon>Bacteria</taxon>
        <taxon>Bacillati</taxon>
        <taxon>Actinomycetota</taxon>
        <taxon>Actinomycetes</taxon>
        <taxon>Propionibacteriales</taxon>
        <taxon>Nocardioidaceae</taxon>
        <taxon>Propionicimonas</taxon>
    </lineage>
</organism>
<evidence type="ECO:0000313" key="1">
    <source>
        <dbReference type="EMBL" id="PFG17215.1"/>
    </source>
</evidence>
<dbReference type="EMBL" id="PDJC01000001">
    <property type="protein sequence ID" value="PFG17215.1"/>
    <property type="molecule type" value="Genomic_DNA"/>
</dbReference>
<reference evidence="1 2" key="1">
    <citation type="submission" date="2017-10" db="EMBL/GenBank/DDBJ databases">
        <title>Sequencing the genomes of 1000 actinobacteria strains.</title>
        <authorList>
            <person name="Klenk H.-P."/>
        </authorList>
    </citation>
    <scope>NUCLEOTIDE SEQUENCE [LARGE SCALE GENOMIC DNA]</scope>
    <source>
        <strain evidence="1 2">DSM 15597</strain>
    </source>
</reference>